<accession>Q2T7C3</accession>
<dbReference type="GO" id="GO:0009055">
    <property type="term" value="F:electron transfer activity"/>
    <property type="evidence" value="ECO:0007669"/>
    <property type="project" value="InterPro"/>
</dbReference>
<dbReference type="Proteomes" id="UP000001930">
    <property type="component" value="Chromosome II"/>
</dbReference>
<dbReference type="GO" id="GO:0020037">
    <property type="term" value="F:heme binding"/>
    <property type="evidence" value="ECO:0007669"/>
    <property type="project" value="InterPro"/>
</dbReference>
<feature type="domain" description="Cytochrome c" evidence="6">
    <location>
        <begin position="50"/>
        <end position="167"/>
    </location>
</feature>
<keyword evidence="2 4" id="KW-0479">Metal-binding</keyword>
<dbReference type="KEGG" id="bte:BTH_II0729"/>
<dbReference type="InterPro" id="IPR009056">
    <property type="entry name" value="Cyt_c-like_dom"/>
</dbReference>
<name>Q2T7C3_BURTA</name>
<dbReference type="SUPFAM" id="SSF46626">
    <property type="entry name" value="Cytochrome c"/>
    <property type="match status" value="1"/>
</dbReference>
<sequence>MRRECGMRRARRPGIAGLALMLALVWPGRAAQAAQAAQAVQAAQAAQADDLAAHGRALFAGAAPMQGRLSMHPRDLPATVVRCANCHAAGASAAAANSIAPRLTRTWLADLQSRRGGPPSRYDRDAFCALLRTGLDPTYVMINVEMPRYRVSERDCAALWAFLNEVPHVRR</sequence>
<dbReference type="InterPro" id="IPR036909">
    <property type="entry name" value="Cyt_c-like_dom_sf"/>
</dbReference>
<reference evidence="7 8" key="1">
    <citation type="journal article" date="2005" name="BMC Genomics">
        <title>Bacterial genome adaptation to niches: divergence of the potential virulence genes in three Burkholderia species of different survival strategies.</title>
        <authorList>
            <person name="Kim H.S."/>
            <person name="Schell M.A."/>
            <person name="Yu Y."/>
            <person name="Ulrich R.L."/>
            <person name="Sarria S.H."/>
            <person name="Nierman W.C."/>
            <person name="DeShazer D."/>
        </authorList>
    </citation>
    <scope>NUCLEOTIDE SEQUENCE [LARGE SCALE GENOMIC DNA]</scope>
    <source>
        <strain evidence="8">ATCC 700388 / DSM 13276 / CCUG 48851 / CIP 106301 / E264</strain>
    </source>
</reference>
<keyword evidence="8" id="KW-1185">Reference proteome</keyword>
<dbReference type="Gene3D" id="1.10.760.10">
    <property type="entry name" value="Cytochrome c-like domain"/>
    <property type="match status" value="1"/>
</dbReference>
<evidence type="ECO:0000256" key="1">
    <source>
        <dbReference type="ARBA" id="ARBA00022617"/>
    </source>
</evidence>
<proteinExistence type="predicted"/>
<evidence type="ECO:0000313" key="8">
    <source>
        <dbReference type="Proteomes" id="UP000001930"/>
    </source>
</evidence>
<feature type="signal peptide" evidence="5">
    <location>
        <begin position="1"/>
        <end position="33"/>
    </location>
</feature>
<evidence type="ECO:0000256" key="5">
    <source>
        <dbReference type="SAM" id="SignalP"/>
    </source>
</evidence>
<evidence type="ECO:0000256" key="3">
    <source>
        <dbReference type="ARBA" id="ARBA00023004"/>
    </source>
</evidence>
<keyword evidence="3 4" id="KW-0408">Iron</keyword>
<dbReference type="RefSeq" id="WP_011401004.1">
    <property type="nucleotide sequence ID" value="NC_007650.1"/>
</dbReference>
<keyword evidence="5" id="KW-0732">Signal</keyword>
<dbReference type="PROSITE" id="PS51007">
    <property type="entry name" value="CYTC"/>
    <property type="match status" value="1"/>
</dbReference>
<keyword evidence="1 4" id="KW-0349">Heme</keyword>
<evidence type="ECO:0000313" key="7">
    <source>
        <dbReference type="EMBL" id="ABC35109.1"/>
    </source>
</evidence>
<gene>
    <name evidence="7" type="ordered locus">BTH_II0729</name>
</gene>
<dbReference type="AlphaFoldDB" id="Q2T7C3"/>
<dbReference type="HOGENOM" id="CLU_1674608_0_0_4"/>
<organism evidence="7 8">
    <name type="scientific">Burkholderia thailandensis (strain ATCC 700388 / DSM 13276 / CCUG 48851 / CIP 106301 / E264)</name>
    <dbReference type="NCBI Taxonomy" id="271848"/>
    <lineage>
        <taxon>Bacteria</taxon>
        <taxon>Pseudomonadati</taxon>
        <taxon>Pseudomonadota</taxon>
        <taxon>Betaproteobacteria</taxon>
        <taxon>Burkholderiales</taxon>
        <taxon>Burkholderiaceae</taxon>
        <taxon>Burkholderia</taxon>
        <taxon>pseudomallei group</taxon>
    </lineage>
</organism>
<dbReference type="EMBL" id="CP000085">
    <property type="protein sequence ID" value="ABC35109.1"/>
    <property type="molecule type" value="Genomic_DNA"/>
</dbReference>
<feature type="chain" id="PRO_5007701392" description="Cytochrome c domain-containing protein" evidence="5">
    <location>
        <begin position="34"/>
        <end position="171"/>
    </location>
</feature>
<protein>
    <recommendedName>
        <fullName evidence="6">Cytochrome c domain-containing protein</fullName>
    </recommendedName>
</protein>
<evidence type="ECO:0000259" key="6">
    <source>
        <dbReference type="PROSITE" id="PS51007"/>
    </source>
</evidence>
<dbReference type="GeneID" id="45118212"/>
<evidence type="ECO:0000256" key="4">
    <source>
        <dbReference type="PROSITE-ProRule" id="PRU00433"/>
    </source>
</evidence>
<dbReference type="GO" id="GO:0046872">
    <property type="term" value="F:metal ion binding"/>
    <property type="evidence" value="ECO:0007669"/>
    <property type="project" value="UniProtKB-KW"/>
</dbReference>
<evidence type="ECO:0000256" key="2">
    <source>
        <dbReference type="ARBA" id="ARBA00022723"/>
    </source>
</evidence>